<accession>A0AAD7EXD1</accession>
<gene>
    <name evidence="1" type="ORF">DFH08DRAFT_1052210</name>
</gene>
<name>A0AAD7EXD1_9AGAR</name>
<feature type="non-terminal residue" evidence="1">
    <location>
        <position position="1"/>
    </location>
</feature>
<dbReference type="Proteomes" id="UP001218218">
    <property type="component" value="Unassembled WGS sequence"/>
</dbReference>
<evidence type="ECO:0000313" key="1">
    <source>
        <dbReference type="EMBL" id="KAJ7355350.1"/>
    </source>
</evidence>
<keyword evidence="2" id="KW-1185">Reference proteome</keyword>
<organism evidence="1 2">
    <name type="scientific">Mycena albidolilacea</name>
    <dbReference type="NCBI Taxonomy" id="1033008"/>
    <lineage>
        <taxon>Eukaryota</taxon>
        <taxon>Fungi</taxon>
        <taxon>Dikarya</taxon>
        <taxon>Basidiomycota</taxon>
        <taxon>Agaricomycotina</taxon>
        <taxon>Agaricomycetes</taxon>
        <taxon>Agaricomycetidae</taxon>
        <taxon>Agaricales</taxon>
        <taxon>Marasmiineae</taxon>
        <taxon>Mycenaceae</taxon>
        <taxon>Mycena</taxon>
    </lineage>
</organism>
<dbReference type="EMBL" id="JARIHO010000009">
    <property type="protein sequence ID" value="KAJ7355350.1"/>
    <property type="molecule type" value="Genomic_DNA"/>
</dbReference>
<evidence type="ECO:0000313" key="2">
    <source>
        <dbReference type="Proteomes" id="UP001218218"/>
    </source>
</evidence>
<dbReference type="AlphaFoldDB" id="A0AAD7EXD1"/>
<proteinExistence type="predicted"/>
<sequence length="361" mass="40371">SQRFPVHPTISFEDALELIHETIGCVSVVQKPTLAYKLSTAIQKSTAINLRTENDWSGLVTDVTAKAKTKKDVSVIISYMLSLRAMIKKPAATTKKKGKMTIMDLNNDDSAEEDDNDGGVADGEKNAMAELDAEYRKCMRCGPTYVCKIDRSGAHIHLSFNQRCAWAVSLACGTNNVTKTTPPQGDLFTMFHRKAPAAGPAEPPAQYNPYFPYPMPPLFEIQNNEIYSPIPVKLRYLSRVVYPDNILVGQNHPYWQYMSSRLFLVFALNKTGTVLSSDPPDEDVSYPSITDFIATLIHVIPQRESLRSVGETLDSLHFYQINEIVALTVDELGTERFGFVVPGDATYLLDKVRREVKRLDK</sequence>
<comment type="caution">
    <text evidence="1">The sequence shown here is derived from an EMBL/GenBank/DDBJ whole genome shotgun (WGS) entry which is preliminary data.</text>
</comment>
<feature type="non-terminal residue" evidence="1">
    <location>
        <position position="361"/>
    </location>
</feature>
<protein>
    <submittedName>
        <fullName evidence="1">Uncharacterized protein</fullName>
    </submittedName>
</protein>
<reference evidence="1" key="1">
    <citation type="submission" date="2023-03" db="EMBL/GenBank/DDBJ databases">
        <title>Massive genome expansion in bonnet fungi (Mycena s.s.) driven by repeated elements and novel gene families across ecological guilds.</title>
        <authorList>
            <consortium name="Lawrence Berkeley National Laboratory"/>
            <person name="Harder C.B."/>
            <person name="Miyauchi S."/>
            <person name="Viragh M."/>
            <person name="Kuo A."/>
            <person name="Thoen E."/>
            <person name="Andreopoulos B."/>
            <person name="Lu D."/>
            <person name="Skrede I."/>
            <person name="Drula E."/>
            <person name="Henrissat B."/>
            <person name="Morin E."/>
            <person name="Kohler A."/>
            <person name="Barry K."/>
            <person name="LaButti K."/>
            <person name="Morin E."/>
            <person name="Salamov A."/>
            <person name="Lipzen A."/>
            <person name="Mereny Z."/>
            <person name="Hegedus B."/>
            <person name="Baldrian P."/>
            <person name="Stursova M."/>
            <person name="Weitz H."/>
            <person name="Taylor A."/>
            <person name="Grigoriev I.V."/>
            <person name="Nagy L.G."/>
            <person name="Martin F."/>
            <person name="Kauserud H."/>
        </authorList>
    </citation>
    <scope>NUCLEOTIDE SEQUENCE</scope>
    <source>
        <strain evidence="1">CBHHK002</strain>
    </source>
</reference>